<protein>
    <submittedName>
        <fullName evidence="2">ThiF family adenylyltransferase</fullName>
    </submittedName>
</protein>
<dbReference type="PANTHER" id="PTHR43267:SF1">
    <property type="entry name" value="TRNA THREONYLCARBAMOYLADENOSINE DEHYDRATASE"/>
    <property type="match status" value="1"/>
</dbReference>
<evidence type="ECO:0000313" key="3">
    <source>
        <dbReference type="Proteomes" id="UP000830198"/>
    </source>
</evidence>
<accession>A0ABY4HY61</accession>
<dbReference type="Pfam" id="PF00899">
    <property type="entry name" value="ThiF"/>
    <property type="match status" value="1"/>
</dbReference>
<keyword evidence="2" id="KW-0548">Nucleotidyltransferase</keyword>
<name>A0ABY4HY61_CHIFI</name>
<keyword evidence="2" id="KW-0808">Transferase</keyword>
<organism evidence="2 3">
    <name type="scientific">Chitinophaga filiformis</name>
    <name type="common">Myxococcus filiformis</name>
    <name type="synonym">Flexibacter filiformis</name>
    <dbReference type="NCBI Taxonomy" id="104663"/>
    <lineage>
        <taxon>Bacteria</taxon>
        <taxon>Pseudomonadati</taxon>
        <taxon>Bacteroidota</taxon>
        <taxon>Chitinophagia</taxon>
        <taxon>Chitinophagales</taxon>
        <taxon>Chitinophagaceae</taxon>
        <taxon>Chitinophaga</taxon>
    </lineage>
</organism>
<dbReference type="InterPro" id="IPR000594">
    <property type="entry name" value="ThiF_NAD_FAD-bd"/>
</dbReference>
<dbReference type="RefSeq" id="WP_247810291.1">
    <property type="nucleotide sequence ID" value="NZ_CP095855.1"/>
</dbReference>
<dbReference type="Gene3D" id="3.40.50.720">
    <property type="entry name" value="NAD(P)-binding Rossmann-like Domain"/>
    <property type="match status" value="1"/>
</dbReference>
<dbReference type="InterPro" id="IPR035985">
    <property type="entry name" value="Ubiquitin-activating_enz"/>
</dbReference>
<dbReference type="Proteomes" id="UP000830198">
    <property type="component" value="Chromosome"/>
</dbReference>
<gene>
    <name evidence="2" type="ORF">MYF79_23640</name>
</gene>
<feature type="domain" description="THIF-type NAD/FAD binding fold" evidence="1">
    <location>
        <begin position="176"/>
        <end position="395"/>
    </location>
</feature>
<dbReference type="EMBL" id="CP095855">
    <property type="protein sequence ID" value="UPK67949.1"/>
    <property type="molecule type" value="Genomic_DNA"/>
</dbReference>
<reference evidence="2 3" key="1">
    <citation type="submission" date="2022-04" db="EMBL/GenBank/DDBJ databases">
        <title>The arsenic-methylating capacity of Chitinophaga filiformis YT5 during chitin decomposition.</title>
        <authorList>
            <person name="Chen G."/>
            <person name="Liang Y."/>
        </authorList>
    </citation>
    <scope>NUCLEOTIDE SEQUENCE [LARGE SCALE GENOMIC DNA]</scope>
    <source>
        <strain evidence="2 3">YT5</strain>
    </source>
</reference>
<dbReference type="InterPro" id="IPR045886">
    <property type="entry name" value="ThiF/MoeB/HesA"/>
</dbReference>
<keyword evidence="3" id="KW-1185">Reference proteome</keyword>
<dbReference type="CDD" id="cd01483">
    <property type="entry name" value="E1_enzyme_family"/>
    <property type="match status" value="1"/>
</dbReference>
<proteinExistence type="predicted"/>
<dbReference type="GO" id="GO:0016779">
    <property type="term" value="F:nucleotidyltransferase activity"/>
    <property type="evidence" value="ECO:0007669"/>
    <property type="project" value="UniProtKB-KW"/>
</dbReference>
<evidence type="ECO:0000259" key="1">
    <source>
        <dbReference type="Pfam" id="PF00899"/>
    </source>
</evidence>
<sequence>MNKIRISKHHYQLLCHHLFPGDDREAVALALCSRNIHGSDHILQILELFPVAYEDCYERKPDLVRWPTNLVNPLLEKAMGRGYAILKIHCHPGGGERFSEFDDESDQTLFSSVHAWLDSTQPHASCIMLPDKRLFGRFFTADMQIETIHQISVAGDDLLFWNYSEMPELDERLQARNLQTFGRGTVQQFSQMRIGVVGNSGTGSPTIEQLKRLGVKELVLVDPDYIDHVNLNRILGATLQDANQQVPKPEVMKREIEKVGFGTTVTCFNSTVAEPAVINALAQCDVLFSCVDGIEGRHILNLISSCYLIPLFDMGVKLQADGKGGITGIYGTVHYIIPGGSSLLSRKQYTMAGLQAESIRRADQAGILKNQYLADVQESQPAVISINMQIAAIAVNDFLARIHPFRNFDNDEVNIIRYWYCELLTKLECDNEPCPVFSHYVGLGDCEPLLNTPQFGKL</sequence>
<dbReference type="SUPFAM" id="SSF69572">
    <property type="entry name" value="Activating enzymes of the ubiquitin-like proteins"/>
    <property type="match status" value="1"/>
</dbReference>
<dbReference type="PANTHER" id="PTHR43267">
    <property type="entry name" value="TRNA THREONYLCARBAMOYLADENOSINE DEHYDRATASE"/>
    <property type="match status" value="1"/>
</dbReference>
<evidence type="ECO:0000313" key="2">
    <source>
        <dbReference type="EMBL" id="UPK67949.1"/>
    </source>
</evidence>